<reference evidence="1" key="1">
    <citation type="submission" date="2023-04" db="EMBL/GenBank/DDBJ databases">
        <title>Phytophthora fragariaefolia NBRC 109709.</title>
        <authorList>
            <person name="Ichikawa N."/>
            <person name="Sato H."/>
            <person name="Tonouchi N."/>
        </authorList>
    </citation>
    <scope>NUCLEOTIDE SEQUENCE</scope>
    <source>
        <strain evidence="1">NBRC 109709</strain>
    </source>
</reference>
<keyword evidence="2" id="KW-1185">Reference proteome</keyword>
<proteinExistence type="predicted"/>
<accession>A0A9W6Y963</accession>
<evidence type="ECO:0000313" key="1">
    <source>
        <dbReference type="EMBL" id="GMF56939.1"/>
    </source>
</evidence>
<gene>
    <name evidence="1" type="ORF">Pfra01_002424000</name>
</gene>
<comment type="caution">
    <text evidence="1">The sequence shown here is derived from an EMBL/GenBank/DDBJ whole genome shotgun (WGS) entry which is preliminary data.</text>
</comment>
<dbReference type="Proteomes" id="UP001165121">
    <property type="component" value="Unassembled WGS sequence"/>
</dbReference>
<protein>
    <submittedName>
        <fullName evidence="1">Unnamed protein product</fullName>
    </submittedName>
</protein>
<name>A0A9W6Y963_9STRA</name>
<dbReference type="EMBL" id="BSXT01004149">
    <property type="protein sequence ID" value="GMF56939.1"/>
    <property type="molecule type" value="Genomic_DNA"/>
</dbReference>
<evidence type="ECO:0000313" key="2">
    <source>
        <dbReference type="Proteomes" id="UP001165121"/>
    </source>
</evidence>
<dbReference type="OrthoDB" id="120320at2759"/>
<organism evidence="1 2">
    <name type="scientific">Phytophthora fragariaefolia</name>
    <dbReference type="NCBI Taxonomy" id="1490495"/>
    <lineage>
        <taxon>Eukaryota</taxon>
        <taxon>Sar</taxon>
        <taxon>Stramenopiles</taxon>
        <taxon>Oomycota</taxon>
        <taxon>Peronosporomycetes</taxon>
        <taxon>Peronosporales</taxon>
        <taxon>Peronosporaceae</taxon>
        <taxon>Phytophthora</taxon>
    </lineage>
</organism>
<dbReference type="AlphaFoldDB" id="A0A9W6Y963"/>
<sequence>MPYLQACDIGIYKSFKDLLYIEINAWKESDKVEYTRIGNPRMPTVDTVCGWVLRAWRDIEVATVVNSVEAAGFANEPSNWVIAKHDVYGPKICERWADESKEDDDTDMLNRSVLDYALDDINLVDE</sequence>